<accession>A0AAY4BBE4</accession>
<dbReference type="Ensembl" id="ENSDCDT00010019163.1">
    <property type="protein sequence ID" value="ENSDCDP00010018092.1"/>
    <property type="gene ID" value="ENSDCDG00010008233.1"/>
</dbReference>
<organism evidence="1 2">
    <name type="scientific">Denticeps clupeoides</name>
    <name type="common">denticle herring</name>
    <dbReference type="NCBI Taxonomy" id="299321"/>
    <lineage>
        <taxon>Eukaryota</taxon>
        <taxon>Metazoa</taxon>
        <taxon>Chordata</taxon>
        <taxon>Craniata</taxon>
        <taxon>Vertebrata</taxon>
        <taxon>Euteleostomi</taxon>
        <taxon>Actinopterygii</taxon>
        <taxon>Neopterygii</taxon>
        <taxon>Teleostei</taxon>
        <taxon>Clupei</taxon>
        <taxon>Clupeiformes</taxon>
        <taxon>Denticipitoidei</taxon>
        <taxon>Denticipitidae</taxon>
        <taxon>Denticeps</taxon>
    </lineage>
</organism>
<reference evidence="1" key="3">
    <citation type="submission" date="2025-09" db="UniProtKB">
        <authorList>
            <consortium name="Ensembl"/>
        </authorList>
    </citation>
    <scope>IDENTIFICATION</scope>
</reference>
<evidence type="ECO:0000313" key="1">
    <source>
        <dbReference type="Ensembl" id="ENSDCDP00010018092.1"/>
    </source>
</evidence>
<sequence length="289" mass="32831">PVEVWASSVCCRCNDIFHILDLWRQFEFELNYVFLWILLIGVTTADLANVSCQTPVLTQPSYPNILSQLASCTIKTLALISTARSSFMDLSQSHFVSALTVVFINSKSLSSIKIASSSLSSSTFRCYIMKYQDYQELLTHYNLIYDELLLALSSEKHVHLEHLHIDIVSENPGQTQFHTIKRSSCEALIRHSPKLNINWPRLVELVVCANGLQPLDEELIHIAERCKSLTAIGLGECKEFVKMCGGRLTQLSIMEEVLMPDSTYNMEPIHSEVSKQLGRIWFPCMMPVW</sequence>
<keyword evidence="2" id="KW-1185">Reference proteome</keyword>
<dbReference type="GeneTree" id="ENSGT00940000159491"/>
<reference evidence="1" key="2">
    <citation type="submission" date="2025-08" db="UniProtKB">
        <authorList>
            <consortium name="Ensembl"/>
        </authorList>
    </citation>
    <scope>IDENTIFICATION</scope>
</reference>
<proteinExistence type="predicted"/>
<dbReference type="InterPro" id="IPR032675">
    <property type="entry name" value="LRR_dom_sf"/>
</dbReference>
<evidence type="ECO:0000313" key="2">
    <source>
        <dbReference type="Proteomes" id="UP000694580"/>
    </source>
</evidence>
<name>A0AAY4BBE4_9TELE</name>
<dbReference type="AlphaFoldDB" id="A0AAY4BBE4"/>
<dbReference type="Gene3D" id="3.80.10.10">
    <property type="entry name" value="Ribonuclease Inhibitor"/>
    <property type="match status" value="2"/>
</dbReference>
<dbReference type="Proteomes" id="UP000694580">
    <property type="component" value="Chromosome 18"/>
</dbReference>
<protein>
    <submittedName>
        <fullName evidence="1">Uncharacterized protein</fullName>
    </submittedName>
</protein>
<reference evidence="1 2" key="1">
    <citation type="submission" date="2020-06" db="EMBL/GenBank/DDBJ databases">
        <authorList>
            <consortium name="Wellcome Sanger Institute Data Sharing"/>
        </authorList>
    </citation>
    <scope>NUCLEOTIDE SEQUENCE [LARGE SCALE GENOMIC DNA]</scope>
</reference>